<feature type="region of interest" description="Disordered" evidence="1">
    <location>
        <begin position="198"/>
        <end position="225"/>
    </location>
</feature>
<gene>
    <name evidence="2" type="ORF">GYMLUDRAFT_63063</name>
</gene>
<sequence length="270" mass="29344">MTQPGSYLESLTSTHSLPCITATAPERAKALLGIIQTAIRKGQVTSLDLQRFTACAEPKHQASNHSLNVGLVFSHYVLHQWMAKEKCIFLPCYIKWLVNAGNSTSLQTLQDNLPSILEADASDSLLSRLIVCIVWCLQHLLKTLASSQTSASSTPHHSRSDLQYDSESPILRVLGKHKAGPTTSISIPYKCPHILPSSSSSSPSFSGHQLPIGHERGQTGPRLSSQLRPWSINGLTVDCDLIYAAATDANLKDPHATQAMVELAECLELV</sequence>
<keyword evidence="3" id="KW-1185">Reference proteome</keyword>
<dbReference type="Proteomes" id="UP000053593">
    <property type="component" value="Unassembled WGS sequence"/>
</dbReference>
<reference evidence="2 3" key="1">
    <citation type="submission" date="2014-04" db="EMBL/GenBank/DDBJ databases">
        <title>Evolutionary Origins and Diversification of the Mycorrhizal Mutualists.</title>
        <authorList>
            <consortium name="DOE Joint Genome Institute"/>
            <consortium name="Mycorrhizal Genomics Consortium"/>
            <person name="Kohler A."/>
            <person name="Kuo A."/>
            <person name="Nagy L.G."/>
            <person name="Floudas D."/>
            <person name="Copeland A."/>
            <person name="Barry K.W."/>
            <person name="Cichocki N."/>
            <person name="Veneault-Fourrey C."/>
            <person name="LaButti K."/>
            <person name="Lindquist E.A."/>
            <person name="Lipzen A."/>
            <person name="Lundell T."/>
            <person name="Morin E."/>
            <person name="Murat C."/>
            <person name="Riley R."/>
            <person name="Ohm R."/>
            <person name="Sun H."/>
            <person name="Tunlid A."/>
            <person name="Henrissat B."/>
            <person name="Grigoriev I.V."/>
            <person name="Hibbett D.S."/>
            <person name="Martin F."/>
        </authorList>
    </citation>
    <scope>NUCLEOTIDE SEQUENCE [LARGE SCALE GENOMIC DNA]</scope>
    <source>
        <strain evidence="2 3">FD-317 M1</strain>
    </source>
</reference>
<accession>A0A0D0AVV0</accession>
<evidence type="ECO:0000256" key="1">
    <source>
        <dbReference type="SAM" id="MobiDB-lite"/>
    </source>
</evidence>
<organism evidence="2 3">
    <name type="scientific">Collybiopsis luxurians FD-317 M1</name>
    <dbReference type="NCBI Taxonomy" id="944289"/>
    <lineage>
        <taxon>Eukaryota</taxon>
        <taxon>Fungi</taxon>
        <taxon>Dikarya</taxon>
        <taxon>Basidiomycota</taxon>
        <taxon>Agaricomycotina</taxon>
        <taxon>Agaricomycetes</taxon>
        <taxon>Agaricomycetidae</taxon>
        <taxon>Agaricales</taxon>
        <taxon>Marasmiineae</taxon>
        <taxon>Omphalotaceae</taxon>
        <taxon>Collybiopsis</taxon>
        <taxon>Collybiopsis luxurians</taxon>
    </lineage>
</organism>
<dbReference type="AlphaFoldDB" id="A0A0D0AVV0"/>
<proteinExistence type="predicted"/>
<dbReference type="HOGENOM" id="CLU_1094402_0_0_1"/>
<evidence type="ECO:0000313" key="2">
    <source>
        <dbReference type="EMBL" id="KIK54680.1"/>
    </source>
</evidence>
<name>A0A0D0AVV0_9AGAR</name>
<dbReference type="EMBL" id="KN834814">
    <property type="protein sequence ID" value="KIK54680.1"/>
    <property type="molecule type" value="Genomic_DNA"/>
</dbReference>
<evidence type="ECO:0000313" key="3">
    <source>
        <dbReference type="Proteomes" id="UP000053593"/>
    </source>
</evidence>
<protein>
    <submittedName>
        <fullName evidence="2">Uncharacterized protein</fullName>
    </submittedName>
</protein>